<dbReference type="InterPro" id="IPR005467">
    <property type="entry name" value="His_kinase_dom"/>
</dbReference>
<feature type="domain" description="Response regulatory" evidence="8">
    <location>
        <begin position="763"/>
        <end position="872"/>
    </location>
</feature>
<dbReference type="SMART" id="SM00387">
    <property type="entry name" value="HATPase_c"/>
    <property type="match status" value="1"/>
</dbReference>
<dbReference type="SMART" id="SM00086">
    <property type="entry name" value="PAC"/>
    <property type="match status" value="1"/>
</dbReference>
<evidence type="ECO:0000313" key="10">
    <source>
        <dbReference type="EMBL" id="MBD3868811.1"/>
    </source>
</evidence>
<evidence type="ECO:0000313" key="11">
    <source>
        <dbReference type="Proteomes" id="UP000648239"/>
    </source>
</evidence>
<reference evidence="10 11" key="1">
    <citation type="submission" date="2020-08" db="EMBL/GenBank/DDBJ databases">
        <title>Acidobacteriota in marine sediments use diverse sulfur dissimilation pathways.</title>
        <authorList>
            <person name="Wasmund K."/>
        </authorList>
    </citation>
    <scope>NUCLEOTIDE SEQUENCE [LARGE SCALE GENOMIC DNA]</scope>
    <source>
        <strain evidence="10">MAG AM4</strain>
    </source>
</reference>
<dbReference type="Gene3D" id="3.30.450.20">
    <property type="entry name" value="PAS domain"/>
    <property type="match status" value="1"/>
</dbReference>
<dbReference type="PANTHER" id="PTHR43065">
    <property type="entry name" value="SENSOR HISTIDINE KINASE"/>
    <property type="match status" value="1"/>
</dbReference>
<dbReference type="InterPro" id="IPR029016">
    <property type="entry name" value="GAF-like_dom_sf"/>
</dbReference>
<dbReference type="InterPro" id="IPR003661">
    <property type="entry name" value="HisK_dim/P_dom"/>
</dbReference>
<dbReference type="SMART" id="SM00388">
    <property type="entry name" value="HisKA"/>
    <property type="match status" value="1"/>
</dbReference>
<dbReference type="InterPro" id="IPR003594">
    <property type="entry name" value="HATPase_dom"/>
</dbReference>
<keyword evidence="4" id="KW-0808">Transferase</keyword>
<dbReference type="CDD" id="cd00130">
    <property type="entry name" value="PAS"/>
    <property type="match status" value="1"/>
</dbReference>
<keyword evidence="3 6" id="KW-0597">Phosphoprotein</keyword>
<keyword evidence="5" id="KW-0418">Kinase</keyword>
<dbReference type="InterPro" id="IPR003018">
    <property type="entry name" value="GAF"/>
</dbReference>
<dbReference type="SMART" id="SM00448">
    <property type="entry name" value="REC"/>
    <property type="match status" value="1"/>
</dbReference>
<evidence type="ECO:0000256" key="6">
    <source>
        <dbReference type="PROSITE-ProRule" id="PRU00169"/>
    </source>
</evidence>
<comment type="caution">
    <text evidence="10">The sequence shown here is derived from an EMBL/GenBank/DDBJ whole genome shotgun (WGS) entry which is preliminary data.</text>
</comment>
<feature type="domain" description="PAC" evidence="9">
    <location>
        <begin position="443"/>
        <end position="496"/>
    </location>
</feature>
<dbReference type="PRINTS" id="PR00344">
    <property type="entry name" value="BCTRLSENSOR"/>
</dbReference>
<dbReference type="Pfam" id="PF00072">
    <property type="entry name" value="Response_reg"/>
    <property type="match status" value="1"/>
</dbReference>
<dbReference type="SUPFAM" id="SSF55874">
    <property type="entry name" value="ATPase domain of HSP90 chaperone/DNA topoisomerase II/histidine kinase"/>
    <property type="match status" value="1"/>
</dbReference>
<dbReference type="InterPro" id="IPR000700">
    <property type="entry name" value="PAS-assoc_C"/>
</dbReference>
<dbReference type="Pfam" id="PF02518">
    <property type="entry name" value="HATPase_c"/>
    <property type="match status" value="1"/>
</dbReference>
<evidence type="ECO:0000256" key="1">
    <source>
        <dbReference type="ARBA" id="ARBA00000085"/>
    </source>
</evidence>
<dbReference type="Gene3D" id="3.40.50.2300">
    <property type="match status" value="1"/>
</dbReference>
<dbReference type="SMART" id="SM00065">
    <property type="entry name" value="GAF"/>
    <property type="match status" value="2"/>
</dbReference>
<dbReference type="CDD" id="cd00082">
    <property type="entry name" value="HisKA"/>
    <property type="match status" value="1"/>
</dbReference>
<dbReference type="InterPro" id="IPR001789">
    <property type="entry name" value="Sig_transdc_resp-reg_receiver"/>
</dbReference>
<organism evidence="10 11">
    <name type="scientific">Candidatus Polarisedimenticola svalbardensis</name>
    <dbReference type="NCBI Taxonomy" id="2886004"/>
    <lineage>
        <taxon>Bacteria</taxon>
        <taxon>Pseudomonadati</taxon>
        <taxon>Acidobacteriota</taxon>
        <taxon>Candidatus Polarisedimenticolia</taxon>
        <taxon>Candidatus Polarisedimenticolales</taxon>
        <taxon>Candidatus Polarisedimenticolaceae</taxon>
        <taxon>Candidatus Polarisedimenticola</taxon>
    </lineage>
</organism>
<dbReference type="InterPro" id="IPR000014">
    <property type="entry name" value="PAS"/>
</dbReference>
<dbReference type="SUPFAM" id="SSF55785">
    <property type="entry name" value="PYP-like sensor domain (PAS domain)"/>
    <property type="match status" value="1"/>
</dbReference>
<dbReference type="Pfam" id="PF01590">
    <property type="entry name" value="GAF"/>
    <property type="match status" value="1"/>
</dbReference>
<proteinExistence type="predicted"/>
<feature type="modified residue" description="4-aspartylphosphate" evidence="6">
    <location>
        <position position="814"/>
    </location>
</feature>
<name>A0A8J6XXZ6_9BACT</name>
<dbReference type="InterPro" id="IPR013655">
    <property type="entry name" value="PAS_fold_3"/>
</dbReference>
<dbReference type="SUPFAM" id="SSF47384">
    <property type="entry name" value="Homodimeric domain of signal transducing histidine kinase"/>
    <property type="match status" value="1"/>
</dbReference>
<protein>
    <recommendedName>
        <fullName evidence="2">histidine kinase</fullName>
        <ecNumber evidence="2">2.7.13.3</ecNumber>
    </recommendedName>
</protein>
<dbReference type="PROSITE" id="PS50110">
    <property type="entry name" value="RESPONSE_REGULATORY"/>
    <property type="match status" value="1"/>
</dbReference>
<dbReference type="AlphaFoldDB" id="A0A8J6XXZ6"/>
<dbReference type="GO" id="GO:0000155">
    <property type="term" value="F:phosphorelay sensor kinase activity"/>
    <property type="evidence" value="ECO:0007669"/>
    <property type="project" value="InterPro"/>
</dbReference>
<dbReference type="PROSITE" id="PS50113">
    <property type="entry name" value="PAC"/>
    <property type="match status" value="1"/>
</dbReference>
<evidence type="ECO:0000259" key="9">
    <source>
        <dbReference type="PROSITE" id="PS50113"/>
    </source>
</evidence>
<dbReference type="Pfam" id="PF08447">
    <property type="entry name" value="PAS_3"/>
    <property type="match status" value="1"/>
</dbReference>
<dbReference type="EC" id="2.7.13.3" evidence="2"/>
<evidence type="ECO:0000256" key="5">
    <source>
        <dbReference type="ARBA" id="ARBA00022777"/>
    </source>
</evidence>
<sequence length="872" mass="96850">MPGPIRNTAEELAQLHSSEARLRATETAIRKILASDSSIPGPLFMAHMTRELAAAAGASFALIGELTGPKCSSIQTLSFFGDGRHHDNFEYDLLHTPCEEVIGQSACCYPANAANLFPRDRALRDLGIEGYIGIPLFDSHNAPVGILVALYRQPVVEAQHTMSILQLFATRIAGEIERGRSEERLKKQARLERLITDLSSEFIRLPAAELDDAINRALGRIGEFADADRSYIFRFHENAPRTADNTHEWCRQGIKPFIHALQNISFAGDYEWFGERIVKRESIVIPSVAALPAAARKFRELLQGQDILSLVCVPLVAEDRLLGFLGVDFVQYSSDWPAEHTPLLRIIGEIITNAQERTRREVQLRESNLRMKLALEGAEMGMYDWNILTGELTHDERWASMLEYSLNDIARDISAWENMVHPDDLPQVKKLLAAHLDDQSSIYESEHRIKARSGNWIWVMDKGKVVERKPNGQPVRMTGTHMDITKRKKAEEATRNLEVQFRHAQKLESLGVLAGGIAHDFNNLLMVILGNADLALGQLSPIAPARDCIKEIEAASRRAADLCNQMLAYSGKSQVLTTDLDLTALVREMSHMLEVSISKKAKLDYRFADDIPPVEGDSSQIGQVVMNLITNASEALDDGVGTITVSTGTMNCNGAFLRENYTDESVPEGEYVYLEVTDTGHGMDQSVLSRLFDPFFTTKFTGRGLGLSAVLGIVRSHRGALKIRSAEGQGSTFLVLFPACRIESGLQTPATDPIVTGSPDVGTVLVVDDEEPVRDVAGRMLRALGFDVILAANGREGLELFDTHRERLRCVLLDRTMPDMDGDKVLERIREIDPEMLVIQVSGYGQRENNSDPFIQKPFTLTDLENKLADLL</sequence>
<dbReference type="EMBL" id="JACXWD010000044">
    <property type="protein sequence ID" value="MBD3868811.1"/>
    <property type="molecule type" value="Genomic_DNA"/>
</dbReference>
<evidence type="ECO:0000259" key="8">
    <source>
        <dbReference type="PROSITE" id="PS50110"/>
    </source>
</evidence>
<evidence type="ECO:0000256" key="2">
    <source>
        <dbReference type="ARBA" id="ARBA00012438"/>
    </source>
</evidence>
<dbReference type="SUPFAM" id="SSF52172">
    <property type="entry name" value="CheY-like"/>
    <property type="match status" value="1"/>
</dbReference>
<dbReference type="PROSITE" id="PS50109">
    <property type="entry name" value="HIS_KIN"/>
    <property type="match status" value="1"/>
</dbReference>
<dbReference type="InterPro" id="IPR036097">
    <property type="entry name" value="HisK_dim/P_sf"/>
</dbReference>
<dbReference type="InterPro" id="IPR035965">
    <property type="entry name" value="PAS-like_dom_sf"/>
</dbReference>
<dbReference type="InterPro" id="IPR036890">
    <property type="entry name" value="HATPase_C_sf"/>
</dbReference>
<dbReference type="PANTHER" id="PTHR43065:SF42">
    <property type="entry name" value="TWO-COMPONENT SENSOR PPRA"/>
    <property type="match status" value="1"/>
</dbReference>
<accession>A0A8J6XXZ6</accession>
<dbReference type="NCBIfam" id="TIGR00229">
    <property type="entry name" value="sensory_box"/>
    <property type="match status" value="1"/>
</dbReference>
<dbReference type="InterPro" id="IPR001610">
    <property type="entry name" value="PAC"/>
</dbReference>
<feature type="domain" description="Histidine kinase" evidence="7">
    <location>
        <begin position="516"/>
        <end position="741"/>
    </location>
</feature>
<evidence type="ECO:0000259" key="7">
    <source>
        <dbReference type="PROSITE" id="PS50109"/>
    </source>
</evidence>
<evidence type="ECO:0000256" key="3">
    <source>
        <dbReference type="ARBA" id="ARBA00022553"/>
    </source>
</evidence>
<gene>
    <name evidence="10" type="ORF">IFK94_11855</name>
</gene>
<comment type="catalytic activity">
    <reaction evidence="1">
        <text>ATP + protein L-histidine = ADP + protein N-phospho-L-histidine.</text>
        <dbReference type="EC" id="2.7.13.3"/>
    </reaction>
</comment>
<dbReference type="Gene3D" id="1.10.287.130">
    <property type="match status" value="1"/>
</dbReference>
<evidence type="ECO:0000256" key="4">
    <source>
        <dbReference type="ARBA" id="ARBA00022679"/>
    </source>
</evidence>
<dbReference type="SUPFAM" id="SSF55781">
    <property type="entry name" value="GAF domain-like"/>
    <property type="match status" value="2"/>
</dbReference>
<dbReference type="Gene3D" id="3.30.565.10">
    <property type="entry name" value="Histidine kinase-like ATPase, C-terminal domain"/>
    <property type="match status" value="1"/>
</dbReference>
<dbReference type="Gene3D" id="3.30.450.40">
    <property type="match status" value="2"/>
</dbReference>
<dbReference type="InterPro" id="IPR004358">
    <property type="entry name" value="Sig_transdc_His_kin-like_C"/>
</dbReference>
<dbReference type="InterPro" id="IPR011006">
    <property type="entry name" value="CheY-like_superfamily"/>
</dbReference>
<dbReference type="Proteomes" id="UP000648239">
    <property type="component" value="Unassembled WGS sequence"/>
</dbReference>